<dbReference type="SUPFAM" id="SSF49299">
    <property type="entry name" value="PKD domain"/>
    <property type="match status" value="3"/>
</dbReference>
<evidence type="ECO:0000256" key="6">
    <source>
        <dbReference type="PROSITE-ProRule" id="PRU01240"/>
    </source>
</evidence>
<dbReference type="InterPro" id="IPR036852">
    <property type="entry name" value="Peptidase_S8/S53_dom_sf"/>
</dbReference>
<evidence type="ECO:0000313" key="10">
    <source>
        <dbReference type="Proteomes" id="UP001501126"/>
    </source>
</evidence>
<reference evidence="9 10" key="1">
    <citation type="journal article" date="2019" name="Int. J. Syst. Evol. Microbiol.">
        <title>The Global Catalogue of Microorganisms (GCM) 10K type strain sequencing project: providing services to taxonomists for standard genome sequencing and annotation.</title>
        <authorList>
            <consortium name="The Broad Institute Genomics Platform"/>
            <consortium name="The Broad Institute Genome Sequencing Center for Infectious Disease"/>
            <person name="Wu L."/>
            <person name="Ma J."/>
        </authorList>
    </citation>
    <scope>NUCLEOTIDE SEQUENCE [LARGE SCALE GENOMIC DNA]</scope>
    <source>
        <strain evidence="9 10">JCM 16083</strain>
    </source>
</reference>
<dbReference type="PRINTS" id="PR00723">
    <property type="entry name" value="SUBTILISIN"/>
</dbReference>
<dbReference type="SUPFAM" id="SSF52743">
    <property type="entry name" value="Subtilisin-like"/>
    <property type="match status" value="1"/>
</dbReference>
<dbReference type="InterPro" id="IPR050131">
    <property type="entry name" value="Peptidase_S8_subtilisin-like"/>
</dbReference>
<evidence type="ECO:0000256" key="7">
    <source>
        <dbReference type="SAM" id="SignalP"/>
    </source>
</evidence>
<dbReference type="Pfam" id="PF00801">
    <property type="entry name" value="PKD"/>
    <property type="match status" value="2"/>
</dbReference>
<keyword evidence="10" id="KW-1185">Reference proteome</keyword>
<dbReference type="InterPro" id="IPR022398">
    <property type="entry name" value="Peptidase_S8_His-AS"/>
</dbReference>
<dbReference type="InterPro" id="IPR034204">
    <property type="entry name" value="PfSUB1-like_cat_dom"/>
</dbReference>
<comment type="similarity">
    <text evidence="1 6">Belongs to the peptidase S8 family.</text>
</comment>
<dbReference type="SMART" id="SM00089">
    <property type="entry name" value="PKD"/>
    <property type="match status" value="4"/>
</dbReference>
<dbReference type="InterPro" id="IPR022409">
    <property type="entry name" value="PKD/Chitinase_dom"/>
</dbReference>
<dbReference type="InterPro" id="IPR023828">
    <property type="entry name" value="Peptidase_S8_Ser-AS"/>
</dbReference>
<dbReference type="RefSeq" id="WP_343785528.1">
    <property type="nucleotide sequence ID" value="NZ_BAAAFH010000003.1"/>
</dbReference>
<dbReference type="InterPro" id="IPR026444">
    <property type="entry name" value="Secre_tail"/>
</dbReference>
<dbReference type="InterPro" id="IPR013783">
    <property type="entry name" value="Ig-like_fold"/>
</dbReference>
<evidence type="ECO:0000256" key="2">
    <source>
        <dbReference type="ARBA" id="ARBA00022670"/>
    </source>
</evidence>
<feature type="active site" description="Charge relay system" evidence="6">
    <location>
        <position position="231"/>
    </location>
</feature>
<dbReference type="InterPro" id="IPR035986">
    <property type="entry name" value="PKD_dom_sf"/>
</dbReference>
<dbReference type="PANTHER" id="PTHR43806:SF11">
    <property type="entry name" value="CEREVISIN-RELATED"/>
    <property type="match status" value="1"/>
</dbReference>
<feature type="chain" id="PRO_5046532716" description="PKD domain-containing protein" evidence="7">
    <location>
        <begin position="20"/>
        <end position="1076"/>
    </location>
</feature>
<evidence type="ECO:0000313" key="9">
    <source>
        <dbReference type="EMBL" id="GAA0874627.1"/>
    </source>
</evidence>
<feature type="signal peptide" evidence="7">
    <location>
        <begin position="1"/>
        <end position="19"/>
    </location>
</feature>
<keyword evidence="4 6" id="KW-0378">Hydrolase</keyword>
<dbReference type="Pfam" id="PF00082">
    <property type="entry name" value="Peptidase_S8"/>
    <property type="match status" value="1"/>
</dbReference>
<dbReference type="InterPro" id="IPR015500">
    <property type="entry name" value="Peptidase_S8_subtilisin-rel"/>
</dbReference>
<keyword evidence="5 6" id="KW-0720">Serine protease</keyword>
<feature type="active site" description="Charge relay system" evidence="6">
    <location>
        <position position="389"/>
    </location>
</feature>
<dbReference type="PANTHER" id="PTHR43806">
    <property type="entry name" value="PEPTIDASE S8"/>
    <property type="match status" value="1"/>
</dbReference>
<dbReference type="EMBL" id="BAAAFH010000003">
    <property type="protein sequence ID" value="GAA0874627.1"/>
    <property type="molecule type" value="Genomic_DNA"/>
</dbReference>
<organism evidence="9 10">
    <name type="scientific">Wandonia haliotis</name>
    <dbReference type="NCBI Taxonomy" id="574963"/>
    <lineage>
        <taxon>Bacteria</taxon>
        <taxon>Pseudomonadati</taxon>
        <taxon>Bacteroidota</taxon>
        <taxon>Flavobacteriia</taxon>
        <taxon>Flavobacteriales</taxon>
        <taxon>Crocinitomicaceae</taxon>
        <taxon>Wandonia</taxon>
    </lineage>
</organism>
<comment type="caution">
    <text evidence="9">The sequence shown here is derived from an EMBL/GenBank/DDBJ whole genome shotgun (WGS) entry which is preliminary data.</text>
</comment>
<evidence type="ECO:0000256" key="3">
    <source>
        <dbReference type="ARBA" id="ARBA00022729"/>
    </source>
</evidence>
<feature type="domain" description="PKD" evidence="8">
    <location>
        <begin position="901"/>
        <end position="981"/>
    </location>
</feature>
<keyword evidence="2 6" id="KW-0645">Protease</keyword>
<dbReference type="PROSITE" id="PS51892">
    <property type="entry name" value="SUBTILASE"/>
    <property type="match status" value="1"/>
</dbReference>
<dbReference type="InterPro" id="IPR000601">
    <property type="entry name" value="PKD_dom"/>
</dbReference>
<dbReference type="InterPro" id="IPR000209">
    <property type="entry name" value="Peptidase_S8/S53_dom"/>
</dbReference>
<gene>
    <name evidence="9" type="ORF">GCM10009118_10350</name>
</gene>
<name>A0ABN1MN20_9FLAO</name>
<feature type="active site" description="Charge relay system" evidence="6">
    <location>
        <position position="167"/>
    </location>
</feature>
<dbReference type="PROSITE" id="PS00137">
    <property type="entry name" value="SUBTILASE_HIS"/>
    <property type="match status" value="1"/>
</dbReference>
<accession>A0ABN1MN20</accession>
<evidence type="ECO:0000256" key="4">
    <source>
        <dbReference type="ARBA" id="ARBA00022801"/>
    </source>
</evidence>
<evidence type="ECO:0000256" key="5">
    <source>
        <dbReference type="ARBA" id="ARBA00022825"/>
    </source>
</evidence>
<dbReference type="Gene3D" id="2.60.40.10">
    <property type="entry name" value="Immunoglobulins"/>
    <property type="match status" value="3"/>
</dbReference>
<dbReference type="NCBIfam" id="TIGR04183">
    <property type="entry name" value="Por_Secre_tail"/>
    <property type="match status" value="1"/>
</dbReference>
<dbReference type="PROSITE" id="PS50093">
    <property type="entry name" value="PKD"/>
    <property type="match status" value="2"/>
</dbReference>
<feature type="domain" description="PKD" evidence="8">
    <location>
        <begin position="455"/>
        <end position="541"/>
    </location>
</feature>
<proteinExistence type="inferred from homology"/>
<dbReference type="PROSITE" id="PS00138">
    <property type="entry name" value="SUBTILASE_SER"/>
    <property type="match status" value="1"/>
</dbReference>
<dbReference type="CDD" id="cd07473">
    <property type="entry name" value="Peptidases_S8_Subtilisin_like"/>
    <property type="match status" value="1"/>
</dbReference>
<sequence>MKRVLLLAIATAFGVAAIAQTIHPNSQDGVVWFKLKDDAVLEKRMVIKGSETTPLTPREELKCLAAFFEGNPNVKVTKPFDRFKAPALRRTYQLEFSDINNVDTYIKELEKFGQVEYAERVPFMRKTLVPNDPLYGPGNQWGLFKIQAETAWNYTTGNANIIVAVVDDAVDITHPDLSPVLWVNTGEIPGNGIDDDGNGYVDDRNGVNVATSTPSQEGSPMPGTPVTSFDHGTHVAGIACAASNNGTGIASIGHGVSLMGIRAASDNSSLTATLQGVLYAIDNGANVINMSFGSESYSTTYQNAITYGYNQGVVMIAACGNDNVNTVFYPAGYDHVIAVAATNGSDNKASFSNYDNGSGWVDVAAPGTSILSTLPTGSSSLYGNKQGTSMASPMVAGLAGLMLSMNSGLTPDDIESCLVSTCDPVAGSFSSSLGAGRVNASAAMACVSTSLDWAPEADFVANLTVIPQGGSVNFTDLSIYNPTSWTWTFTGGTPASSTAQNPQNITYNAPGTYPVTLQVSNANGTDTETKIGYIQVNASTGCDTISHTLPTDTIYTYSLSTNSYLGGTNSDGVTAYCDAYQSSEFPAGSSIQGMIIYFVRGATNNPAATVTVNVWSDAGGMPGAVVHSETVSLQEIEDNQTVPGQPGSFYPTMVEFDSPYLITGDFYVGISVPQPVPSGQEYVIAYTHDFNGDVTGRPNYSWMYIGTPNSFGAPAGWYDFDAAFSARQAMHMHLLTTLHPVQATMQLSSTTVCAGNSISFSNSTNTNSVSNEWYANGTVNGYSNQTTADFIFNSPGSYMTYLVANNQCGFYDIDSTEVTVVATPSVSVTPQNEYICPGESITLTASGAAGYTWSPGATLSATTGASVTATPSTTTTYSIEATQGSCTASSQVTVYVESAPQAEIVFTPSTSVCYNEPVLFDGMINSSDVTSYSWTFESGTPSTSSNATETVTFPAAGTYTVTLVGANGCGQDETVTATVLVDNCDFLGLEEQGTRNLSGYYNSINTTLNLGFENMPEGEYDIQLFSMLGQRVMHQSVRVISPDQDEIVNVNEMAEGIYLVKITSGDAFEHTFRFKK</sequence>
<evidence type="ECO:0000259" key="8">
    <source>
        <dbReference type="PROSITE" id="PS50093"/>
    </source>
</evidence>
<keyword evidence="3 7" id="KW-0732">Signal</keyword>
<dbReference type="CDD" id="cd00146">
    <property type="entry name" value="PKD"/>
    <property type="match status" value="2"/>
</dbReference>
<protein>
    <recommendedName>
        <fullName evidence="8">PKD domain-containing protein</fullName>
    </recommendedName>
</protein>
<dbReference type="Gene3D" id="3.40.50.200">
    <property type="entry name" value="Peptidase S8/S53 domain"/>
    <property type="match status" value="1"/>
</dbReference>
<dbReference type="Proteomes" id="UP001501126">
    <property type="component" value="Unassembled WGS sequence"/>
</dbReference>
<evidence type="ECO:0000256" key="1">
    <source>
        <dbReference type="ARBA" id="ARBA00011073"/>
    </source>
</evidence>